<dbReference type="EMBL" id="JROU02001724">
    <property type="protein sequence ID" value="OEH75424.1"/>
    <property type="molecule type" value="Genomic_DNA"/>
</dbReference>
<accession>A0A1D3CW70</accession>
<dbReference type="AlphaFoldDB" id="A0A1D3CW70"/>
<dbReference type="InParanoid" id="A0A1D3CW70"/>
<evidence type="ECO:0000313" key="3">
    <source>
        <dbReference type="Proteomes" id="UP000095192"/>
    </source>
</evidence>
<keyword evidence="3" id="KW-1185">Reference proteome</keyword>
<dbReference type="VEuPathDB" id="ToxoDB:LOC34621284"/>
<name>A0A1D3CW70_9EIME</name>
<organism evidence="2 3">
    <name type="scientific">Cyclospora cayetanensis</name>
    <dbReference type="NCBI Taxonomy" id="88456"/>
    <lineage>
        <taxon>Eukaryota</taxon>
        <taxon>Sar</taxon>
        <taxon>Alveolata</taxon>
        <taxon>Apicomplexa</taxon>
        <taxon>Conoidasida</taxon>
        <taxon>Coccidia</taxon>
        <taxon>Eucoccidiorida</taxon>
        <taxon>Eimeriorina</taxon>
        <taxon>Eimeriidae</taxon>
        <taxon>Cyclospora</taxon>
    </lineage>
</organism>
<proteinExistence type="predicted"/>
<reference evidence="2 3" key="1">
    <citation type="journal article" date="2016" name="BMC Genomics">
        <title>Comparative genomics reveals Cyclospora cayetanensis possesses coccidia-like metabolism and invasion components but unique surface antigens.</title>
        <authorList>
            <person name="Liu S."/>
            <person name="Wang L."/>
            <person name="Zheng H."/>
            <person name="Xu Z."/>
            <person name="Roellig D.M."/>
            <person name="Li N."/>
            <person name="Frace M.A."/>
            <person name="Tang K."/>
            <person name="Arrowood M.J."/>
            <person name="Moss D.M."/>
            <person name="Zhang L."/>
            <person name="Feng Y."/>
            <person name="Xiao L."/>
        </authorList>
    </citation>
    <scope>NUCLEOTIDE SEQUENCE [LARGE SCALE GENOMIC DNA]</scope>
    <source>
        <strain evidence="2 3">CHN_HEN01</strain>
    </source>
</reference>
<feature type="region of interest" description="Disordered" evidence="1">
    <location>
        <begin position="609"/>
        <end position="692"/>
    </location>
</feature>
<evidence type="ECO:0000256" key="1">
    <source>
        <dbReference type="SAM" id="MobiDB-lite"/>
    </source>
</evidence>
<comment type="caution">
    <text evidence="2">The sequence shown here is derived from an EMBL/GenBank/DDBJ whole genome shotgun (WGS) entry which is preliminary data.</text>
</comment>
<feature type="compositionally biased region" description="Basic and acidic residues" evidence="1">
    <location>
        <begin position="617"/>
        <end position="632"/>
    </location>
</feature>
<feature type="region of interest" description="Disordered" evidence="1">
    <location>
        <begin position="246"/>
        <end position="268"/>
    </location>
</feature>
<gene>
    <name evidence="2" type="ORF">cyc_04807</name>
</gene>
<dbReference type="VEuPathDB" id="ToxoDB:cyc_04807"/>
<sequence length="849" mass="90660">MAYMEKKSLRKHQMHIVELILPLTLLQKQRPSLRVPVAAEADACLPSDGSATAATSAAVTADLRRADSQPKPGATKALALSTGDSVVGGAMREQQIAAATTAAVATQPINILGAAADASDHWEVLPYMGLISAAQPPSSAAPSAVPAACHAAIADVAGSTPAELSALKARATPKDTFQKQDYQCKLQHHEVQEQPLRHQHRGQWHTSETRALPLLGGSCNAPLESSRCSHADAVRSDKCCISSCRSADSTGGPVRSAAPSTTKSLENSAASPPACNAAVARVPAAIAAPASSPLAYNAACIGTTVPHTAREQPPNGALQTSQRTARLEGLHKHTGPQQTHSSQGILELMTQLHELAQQTRQPVHQGQQGGEPTLQLGIYEPPILQMALCCNKPSHNDAVGVQPSASDTAMAAGVVEASTTAVSATATAAADHTAPSAKTALVPQDKQQMQHQFPHLPIVSCGSSPVVTVPPLEQWRHIQQNTAHCATPLSVISVDQKQTFQEQLPLEAQSQQQLIHQGKAGQQQLIQLTTPFETPLNALARPPLESRPSSHVQQEQTHQHILLPHRRHSGTYATTRLESPRRLQQRFLASVEHRTPKHIQQQVQLQPVCKPPSLVSAREDGMTATPKAERKKPTNSGGSHLEPAGVSSGGRWSPAEQQAANASRRAHLIRKTATASGKKRLAESTASPMELNSCSTNINSAASSVKGMKSALTPNLLQPARRQPLPLEQPLIYDVSAEAVAPVERPSTPVRAELLRKRLEMLRTKGKLTKDTFPAAEVAEIVSGTRVEREGPFSVYVLDKDWSLGCSALDPEWPQRMLQNTKEGIKLHAEINKLLALAREVQIADTRST</sequence>
<evidence type="ECO:0000313" key="2">
    <source>
        <dbReference type="EMBL" id="OEH75424.1"/>
    </source>
</evidence>
<dbReference type="Proteomes" id="UP000095192">
    <property type="component" value="Unassembled WGS sequence"/>
</dbReference>
<protein>
    <submittedName>
        <fullName evidence="2">Uncharacterized protein</fullName>
    </submittedName>
</protein>